<dbReference type="AlphaFoldDB" id="A0A9Y2IAA0"/>
<accession>A0A9Y2IAA0</accession>
<dbReference type="Proteomes" id="UP001236014">
    <property type="component" value="Chromosome"/>
</dbReference>
<dbReference type="EMBL" id="CP127294">
    <property type="protein sequence ID" value="WIX76387.1"/>
    <property type="molecule type" value="Genomic_DNA"/>
</dbReference>
<dbReference type="RefSeq" id="WP_285967136.1">
    <property type="nucleotide sequence ID" value="NZ_CP127294.1"/>
</dbReference>
<protein>
    <submittedName>
        <fullName evidence="1">Uncharacterized protein</fullName>
    </submittedName>
</protein>
<evidence type="ECO:0000313" key="2">
    <source>
        <dbReference type="Proteomes" id="UP001236014"/>
    </source>
</evidence>
<dbReference type="KEGG" id="acab:QRX50_33660"/>
<name>A0A9Y2IAA0_9PSEU</name>
<proteinExistence type="predicted"/>
<gene>
    <name evidence="1" type="ORF">QRX50_33660</name>
</gene>
<sequence length="42" mass="4788">MPRSWLVPVDPVRKYCFQIQGTDGVEVYFSRPVPVRGAVCHP</sequence>
<reference evidence="1 2" key="1">
    <citation type="submission" date="2023-06" db="EMBL/GenBank/DDBJ databases">
        <authorList>
            <person name="Oyuntsetseg B."/>
            <person name="Kim S.B."/>
        </authorList>
    </citation>
    <scope>NUCLEOTIDE SEQUENCE [LARGE SCALE GENOMIC DNA]</scope>
    <source>
        <strain evidence="1 2">2-15</strain>
    </source>
</reference>
<organism evidence="1 2">
    <name type="scientific">Amycolatopsis carbonis</name>
    <dbReference type="NCBI Taxonomy" id="715471"/>
    <lineage>
        <taxon>Bacteria</taxon>
        <taxon>Bacillati</taxon>
        <taxon>Actinomycetota</taxon>
        <taxon>Actinomycetes</taxon>
        <taxon>Pseudonocardiales</taxon>
        <taxon>Pseudonocardiaceae</taxon>
        <taxon>Amycolatopsis</taxon>
    </lineage>
</organism>
<keyword evidence="2" id="KW-1185">Reference proteome</keyword>
<evidence type="ECO:0000313" key="1">
    <source>
        <dbReference type="EMBL" id="WIX76387.1"/>
    </source>
</evidence>